<name>A0A1U8AG19_NELNU</name>
<dbReference type="Gene3D" id="1.10.238.10">
    <property type="entry name" value="EF-hand"/>
    <property type="match status" value="1"/>
</dbReference>
<dbReference type="InterPro" id="IPR011992">
    <property type="entry name" value="EF-hand-dom_pair"/>
</dbReference>
<keyword evidence="1 3" id="KW-0677">Repeat</keyword>
<evidence type="ECO:0000256" key="1">
    <source>
        <dbReference type="ARBA" id="ARBA00022737"/>
    </source>
</evidence>
<dbReference type="RefSeq" id="XP_010266539.1">
    <property type="nucleotide sequence ID" value="XM_010268237.2"/>
</dbReference>
<evidence type="ECO:0000256" key="3">
    <source>
        <dbReference type="RuleBase" id="RU369080"/>
    </source>
</evidence>
<dbReference type="FunFam" id="1.10.238.10:FF:000073">
    <property type="entry name" value="calcineurin B-like protein 3"/>
    <property type="match status" value="1"/>
</dbReference>
<evidence type="ECO:0000256" key="2">
    <source>
        <dbReference type="ARBA" id="ARBA00023774"/>
    </source>
</evidence>
<dbReference type="OMA" id="MGCVCMK"/>
<dbReference type="SUPFAM" id="SSF47473">
    <property type="entry name" value="EF-hand"/>
    <property type="match status" value="1"/>
</dbReference>
<sequence length="206" mass="24332">MGCAWVKRRYRYEDLAAQTCFSVKEIKMLYELFRKLSRSLIDDEFISKEEFRLGLFRDSKKQCLIADRVFNLFDFKHDGIMEFEEFVRSLSVFHPNSPEAGKIAFMFQLYDIWQTGFIEREEVKEMVLALLDESELILSDDIVEAIIDKTFKEVDSKADGKIDQEEWKEFVAQNPSLLKNMTIPYLKDITIAFPSFSLRLEDKEET</sequence>
<keyword evidence="3" id="KW-0472">Membrane</keyword>
<organism evidence="4 5">
    <name type="scientific">Nelumbo nucifera</name>
    <name type="common">Sacred lotus</name>
    <dbReference type="NCBI Taxonomy" id="4432"/>
    <lineage>
        <taxon>Eukaryota</taxon>
        <taxon>Viridiplantae</taxon>
        <taxon>Streptophyta</taxon>
        <taxon>Embryophyta</taxon>
        <taxon>Tracheophyta</taxon>
        <taxon>Spermatophyta</taxon>
        <taxon>Magnoliopsida</taxon>
        <taxon>Proteales</taxon>
        <taxon>Nelumbonaceae</taxon>
        <taxon>Nelumbo</taxon>
    </lineage>
</organism>
<dbReference type="PANTHER" id="PTHR23056:SF108">
    <property type="entry name" value="CALCINEURIN B-LIKE PROTEIN 5"/>
    <property type="match status" value="1"/>
</dbReference>
<dbReference type="KEGG" id="nnu:104604024"/>
<dbReference type="Proteomes" id="UP000189703">
    <property type="component" value="Unplaced"/>
</dbReference>
<dbReference type="CDD" id="cd00051">
    <property type="entry name" value="EFh"/>
    <property type="match status" value="1"/>
</dbReference>
<keyword evidence="3" id="KW-0479">Metal-binding</keyword>
<dbReference type="GO" id="GO:0019722">
    <property type="term" value="P:calcium-mediated signaling"/>
    <property type="evidence" value="ECO:0007669"/>
    <property type="project" value="UniProtKB-UniRule"/>
</dbReference>
<protein>
    <recommendedName>
        <fullName evidence="3">Calcineurin B-like protein</fullName>
    </recommendedName>
</protein>
<proteinExistence type="inferred from homology"/>
<dbReference type="PRINTS" id="PR00450">
    <property type="entry name" value="RECOVERIN"/>
</dbReference>
<dbReference type="GO" id="GO:0005509">
    <property type="term" value="F:calcium ion binding"/>
    <property type="evidence" value="ECO:0007669"/>
    <property type="project" value="UniProtKB-UniRule"/>
</dbReference>
<keyword evidence="3" id="KW-0106">Calcium</keyword>
<dbReference type="Pfam" id="PF13499">
    <property type="entry name" value="EF-hand_7"/>
    <property type="match status" value="1"/>
</dbReference>
<keyword evidence="4" id="KW-1185">Reference proteome</keyword>
<dbReference type="SMART" id="SM00054">
    <property type="entry name" value="EFh"/>
    <property type="match status" value="3"/>
</dbReference>
<dbReference type="GeneID" id="104604024"/>
<dbReference type="GO" id="GO:0019900">
    <property type="term" value="F:kinase binding"/>
    <property type="evidence" value="ECO:0007669"/>
    <property type="project" value="UniProtKB-UniRule"/>
</dbReference>
<comment type="similarity">
    <text evidence="2 3">Belongs to the calcineurin regulatory subunit family.</text>
</comment>
<evidence type="ECO:0000313" key="5">
    <source>
        <dbReference type="RefSeq" id="XP_010266539.1"/>
    </source>
</evidence>
<dbReference type="PANTHER" id="PTHR23056">
    <property type="entry name" value="CALCINEURIN B"/>
    <property type="match status" value="1"/>
</dbReference>
<dbReference type="GO" id="GO:0016020">
    <property type="term" value="C:membrane"/>
    <property type="evidence" value="ECO:0007669"/>
    <property type="project" value="UniProtKB-SubCell"/>
</dbReference>
<dbReference type="InterPro" id="IPR045198">
    <property type="entry name" value="CNBL1-10"/>
</dbReference>
<dbReference type="STRING" id="4432.A0A1U8AG19"/>
<comment type="function">
    <text evidence="3">Acts as a calcium sensor. CBL proteins interact with CIPK serine-threonine protein kinases. Binding of a CBL protein to the regulatory NAF domain of a CIPK protein lead to the activation of the kinase in a calcium-dependent manner.</text>
</comment>
<evidence type="ECO:0000313" key="4">
    <source>
        <dbReference type="Proteomes" id="UP000189703"/>
    </source>
</evidence>
<dbReference type="AlphaFoldDB" id="A0A1U8AG19"/>
<dbReference type="OrthoDB" id="191686at2759"/>
<dbReference type="eggNOG" id="KOG0034">
    <property type="taxonomic scope" value="Eukaryota"/>
</dbReference>
<comment type="subunit">
    <text evidence="3">Homodimer. Interacts with CIPK.</text>
</comment>
<accession>A0A1U8AG19</accession>
<dbReference type="PROSITE" id="PS50222">
    <property type="entry name" value="EF_HAND_2"/>
    <property type="match status" value="3"/>
</dbReference>
<gene>
    <name evidence="5" type="primary">LOC104604024</name>
</gene>
<dbReference type="InterPro" id="IPR002048">
    <property type="entry name" value="EF_hand_dom"/>
</dbReference>
<reference evidence="5" key="1">
    <citation type="submission" date="2025-08" db="UniProtKB">
        <authorList>
            <consortium name="RefSeq"/>
        </authorList>
    </citation>
    <scope>IDENTIFICATION</scope>
</reference>
<comment type="subcellular location">
    <subcellularLocation>
        <location evidence="3">Membrane</location>
    </subcellularLocation>
</comment>